<evidence type="ECO:0000256" key="2">
    <source>
        <dbReference type="SAM" id="Phobius"/>
    </source>
</evidence>
<dbReference type="AlphaFoldDB" id="A0A1N6UDX2"/>
<feature type="compositionally biased region" description="Polar residues" evidence="1">
    <location>
        <begin position="462"/>
        <end position="483"/>
    </location>
</feature>
<feature type="transmembrane region" description="Helical" evidence="2">
    <location>
        <begin position="421"/>
        <end position="441"/>
    </location>
</feature>
<dbReference type="EMBL" id="FTLW01000003">
    <property type="protein sequence ID" value="SIQ63681.1"/>
    <property type="molecule type" value="Genomic_DNA"/>
</dbReference>
<keyword evidence="2" id="KW-0812">Transmembrane</keyword>
<accession>A0A1N6UDX2</accession>
<feature type="region of interest" description="Disordered" evidence="1">
    <location>
        <begin position="560"/>
        <end position="580"/>
    </location>
</feature>
<dbReference type="PANTHER" id="PTHR40940">
    <property type="entry name" value="PROTEIN BATD-RELATED"/>
    <property type="match status" value="1"/>
</dbReference>
<keyword evidence="5" id="KW-1185">Reference proteome</keyword>
<evidence type="ECO:0000313" key="5">
    <source>
        <dbReference type="Proteomes" id="UP000241788"/>
    </source>
</evidence>
<dbReference type="Proteomes" id="UP000241788">
    <property type="component" value="Unassembled WGS sequence"/>
</dbReference>
<evidence type="ECO:0000256" key="1">
    <source>
        <dbReference type="SAM" id="MobiDB-lite"/>
    </source>
</evidence>
<keyword evidence="2" id="KW-0472">Membrane</keyword>
<protein>
    <submittedName>
        <fullName evidence="4">Oxygen tolerance</fullName>
    </submittedName>
</protein>
<organism evidence="4 5">
    <name type="scientific">Solilutibacter tolerans</name>
    <dbReference type="NCBI Taxonomy" id="1604334"/>
    <lineage>
        <taxon>Bacteria</taxon>
        <taxon>Pseudomonadati</taxon>
        <taxon>Pseudomonadota</taxon>
        <taxon>Gammaproteobacteria</taxon>
        <taxon>Lysobacterales</taxon>
        <taxon>Lysobacteraceae</taxon>
        <taxon>Solilutibacter</taxon>
    </lineage>
</organism>
<dbReference type="PANTHER" id="PTHR40940:SF1">
    <property type="entry name" value="PROTEIN BATD"/>
    <property type="match status" value="1"/>
</dbReference>
<name>A0A1N6UDX2_9GAMM</name>
<proteinExistence type="predicted"/>
<dbReference type="Pfam" id="PF13584">
    <property type="entry name" value="BatD"/>
    <property type="match status" value="1"/>
</dbReference>
<dbReference type="STRING" id="1604334.SAMN05421546_1627"/>
<keyword evidence="3" id="KW-0732">Signal</keyword>
<feature type="region of interest" description="Disordered" evidence="1">
    <location>
        <begin position="457"/>
        <end position="485"/>
    </location>
</feature>
<feature type="signal peptide" evidence="3">
    <location>
        <begin position="1"/>
        <end position="22"/>
    </location>
</feature>
<evidence type="ECO:0000256" key="3">
    <source>
        <dbReference type="SAM" id="SignalP"/>
    </source>
</evidence>
<keyword evidence="2" id="KW-1133">Transmembrane helix</keyword>
<dbReference type="InterPro" id="IPR025738">
    <property type="entry name" value="BatD"/>
</dbReference>
<feature type="chain" id="PRO_5013360401" evidence="3">
    <location>
        <begin position="23"/>
        <end position="580"/>
    </location>
</feature>
<evidence type="ECO:0000313" key="4">
    <source>
        <dbReference type="EMBL" id="SIQ63681.1"/>
    </source>
</evidence>
<dbReference type="RefSeq" id="WP_076587052.1">
    <property type="nucleotide sequence ID" value="NZ_FTLW01000003.1"/>
</dbReference>
<reference evidence="5" key="1">
    <citation type="submission" date="2017-01" db="EMBL/GenBank/DDBJ databases">
        <authorList>
            <person name="Varghese N."/>
            <person name="Submissions S."/>
        </authorList>
    </citation>
    <scope>NUCLEOTIDE SEQUENCE [LARGE SCALE GENOMIC DNA]</scope>
    <source>
        <strain evidence="5">UM1</strain>
    </source>
</reference>
<dbReference type="OrthoDB" id="5293418at2"/>
<sequence length="580" mass="62053">MHRRSWWLACALAVLMALPALADTRVTLSRDAVAMGETVVLTIDTDQPVASPDLGPLRADFSVGDIDSSRQIGFDGQGVRASQQIRIALKPLRAGMLAIPALTIGNQRTAPLMLEVVTNPGTRSIAPGRSSTASTQMDGPVFIDTVIDDSTPYVQQAVGVTVRLHYAINLFNGEFRQPEPPEGASLQPMGSDSRSMRMVNGRQYQVLERHYLLVPERSGVLRMPGASFSGEGESGFFDGLFGDGRELVSAQAPVRTLQVQAIPSSAERPWLPARQVSLRVASPPAEARAGKAFDIVVELRAEGVTSAQLPELQITGAGVQVFAQPAQPTDSFADGRPHVVVSRRFSIVPQQAGTVSLQVTPVDWWDVASDTSRRAEVTPITLKIAPGLGRYAASAPPADVPESNTEASAALTSVMSRLGPALPWALAFIALALIGILAWWASRKRGHAKADVLHPRAFDASDSPNASEAASTTSKPSRGSAPSTDMADFRHAVKSGDLAAVARLLPLLSSSPSRSLADVRDQLDDRAQMDATSQLERALWSDGDADAVRATIRQVFAKGPRWKVSESKKKSLLPPLYPEH</sequence>
<gene>
    <name evidence="4" type="ORF">SAMN05421546_1627</name>
</gene>